<reference evidence="1 2" key="1">
    <citation type="journal article" date="2012" name="Proc. Natl. Acad. Sci. U.S.A.">
        <title>A novel lineage of myoviruses infecting cyanobacteria is widespread in the oceans.</title>
        <authorList>
            <person name="Sabehi G."/>
            <person name="Shaulov L."/>
            <person name="Silver D.H."/>
            <person name="Yanai I."/>
            <person name="Harel A."/>
            <person name="Lindell D."/>
        </authorList>
    </citation>
    <scope>NUCLEOTIDE SEQUENCE [LARGE SCALE GENOMIC DNA]</scope>
</reference>
<dbReference type="KEGG" id="vg:14013939"/>
<dbReference type="Proteomes" id="UP000007178">
    <property type="component" value="Segment"/>
</dbReference>
<proteinExistence type="predicted"/>
<name>H6WG08_9CAUD</name>
<dbReference type="EMBL" id="JQ245707">
    <property type="protein sequence ID" value="AEZ65732.1"/>
    <property type="molecule type" value="Genomic_DNA"/>
</dbReference>
<evidence type="ECO:0000313" key="1">
    <source>
        <dbReference type="EMBL" id="AEZ65732.1"/>
    </source>
</evidence>
<dbReference type="GeneID" id="14013939"/>
<accession>H6WG08</accession>
<dbReference type="RefSeq" id="YP_007006146.1">
    <property type="nucleotide sequence ID" value="NC_019516.2"/>
</dbReference>
<keyword evidence="2" id="KW-1185">Reference proteome</keyword>
<organism evidence="1 2">
    <name type="scientific">Cyanophage S-TIM5</name>
    <dbReference type="NCBI Taxonomy" id="1137745"/>
    <lineage>
        <taxon>Viruses</taxon>
        <taxon>Duplodnaviria</taxon>
        <taxon>Heunggongvirae</taxon>
        <taxon>Uroviricota</taxon>
        <taxon>Caudoviricetes</taxon>
        <taxon>Aurunvirus</taxon>
        <taxon>Aurunvirus STIM5</taxon>
    </lineage>
</organism>
<sequence>MIEKLQKPIRFDKDVEWLVVARDGEKFYVAKASNVSEDDSIELVDIKSKPLLQWALEADYPLRKFVKLQKTLVEKFFGS</sequence>
<protein>
    <submittedName>
        <fullName evidence="1">Uncharacterized protein</fullName>
    </submittedName>
</protein>
<evidence type="ECO:0000313" key="2">
    <source>
        <dbReference type="Proteomes" id="UP000007178"/>
    </source>
</evidence>